<sequence>MRKWIPIYAAAVLLFTSLHPVYAARNEHPPAIKSALSADNGLKQQVDLWVNELSKQPPFEDWKSAEYHISALGPGTHGWLITFTADNAPLGYMVVHAKPEGGYQLGEYGYGKEPLFTLQPLYSSMVQLELIPSTYPKRLPQNNNHNPLFELEQMYLSPLLAVWKVTMRQEQKTVHYFDAKTGEYLPISEKEWDKADQSVKKTIHAEISSKKPASPISTIVAKQLNPAFDVYERFPWLTKPPIKGNVINEVSLLLEQRKKVWYSAEPYGKTVRYVWPVIGYQQWDDGRLYIAVAQEGARFIPSHVLTGAGSFYD</sequence>
<dbReference type="Proteomes" id="UP000644756">
    <property type="component" value="Unassembled WGS sequence"/>
</dbReference>
<feature type="chain" id="PRO_5036974859" description="PepSY domain-containing protein" evidence="1">
    <location>
        <begin position="24"/>
        <end position="313"/>
    </location>
</feature>
<name>A0A917G4F6_9BACL</name>
<dbReference type="EMBL" id="BMGR01000018">
    <property type="protein sequence ID" value="GGG22085.1"/>
    <property type="molecule type" value="Genomic_DNA"/>
</dbReference>
<keyword evidence="3" id="KW-1185">Reference proteome</keyword>
<accession>A0A917G4F6</accession>
<proteinExistence type="predicted"/>
<gene>
    <name evidence="2" type="ORF">GCM10010916_43420</name>
</gene>
<reference evidence="2" key="1">
    <citation type="journal article" date="2014" name="Int. J. Syst. Evol. Microbiol.">
        <title>Complete genome sequence of Corynebacterium casei LMG S-19264T (=DSM 44701T), isolated from a smear-ripened cheese.</title>
        <authorList>
            <consortium name="US DOE Joint Genome Institute (JGI-PGF)"/>
            <person name="Walter F."/>
            <person name="Albersmeier A."/>
            <person name="Kalinowski J."/>
            <person name="Ruckert C."/>
        </authorList>
    </citation>
    <scope>NUCLEOTIDE SEQUENCE</scope>
    <source>
        <strain evidence="2">CGMCC 1.12987</strain>
    </source>
</reference>
<feature type="signal peptide" evidence="1">
    <location>
        <begin position="1"/>
        <end position="23"/>
    </location>
</feature>
<dbReference type="RefSeq" id="WP_188533182.1">
    <property type="nucleotide sequence ID" value="NZ_BMGR01000018.1"/>
</dbReference>
<evidence type="ECO:0000256" key="1">
    <source>
        <dbReference type="SAM" id="SignalP"/>
    </source>
</evidence>
<dbReference type="AlphaFoldDB" id="A0A917G4F6"/>
<evidence type="ECO:0000313" key="2">
    <source>
        <dbReference type="EMBL" id="GGG22085.1"/>
    </source>
</evidence>
<organism evidence="2 3">
    <name type="scientific">Paenibacillus abyssi</name>
    <dbReference type="NCBI Taxonomy" id="1340531"/>
    <lineage>
        <taxon>Bacteria</taxon>
        <taxon>Bacillati</taxon>
        <taxon>Bacillota</taxon>
        <taxon>Bacilli</taxon>
        <taxon>Bacillales</taxon>
        <taxon>Paenibacillaceae</taxon>
        <taxon>Paenibacillus</taxon>
    </lineage>
</organism>
<reference evidence="2" key="2">
    <citation type="submission" date="2020-09" db="EMBL/GenBank/DDBJ databases">
        <authorList>
            <person name="Sun Q."/>
            <person name="Zhou Y."/>
        </authorList>
    </citation>
    <scope>NUCLEOTIDE SEQUENCE</scope>
    <source>
        <strain evidence="2">CGMCC 1.12987</strain>
    </source>
</reference>
<keyword evidence="1" id="KW-0732">Signal</keyword>
<evidence type="ECO:0008006" key="4">
    <source>
        <dbReference type="Google" id="ProtNLM"/>
    </source>
</evidence>
<comment type="caution">
    <text evidence="2">The sequence shown here is derived from an EMBL/GenBank/DDBJ whole genome shotgun (WGS) entry which is preliminary data.</text>
</comment>
<protein>
    <recommendedName>
        <fullName evidence="4">PepSY domain-containing protein</fullName>
    </recommendedName>
</protein>
<evidence type="ECO:0000313" key="3">
    <source>
        <dbReference type="Proteomes" id="UP000644756"/>
    </source>
</evidence>